<evidence type="ECO:0000313" key="3">
    <source>
        <dbReference type="Proteomes" id="UP001549749"/>
    </source>
</evidence>
<name>A0ABV2T988_9BACT</name>
<feature type="domain" description="Shedu protein SduA C-terminal" evidence="1">
    <location>
        <begin position="22"/>
        <end position="167"/>
    </location>
</feature>
<dbReference type="Pfam" id="PF14082">
    <property type="entry name" value="SduA_C"/>
    <property type="match status" value="1"/>
</dbReference>
<sequence length="214" mass="25566">MGMPWNADSVEKELNEAFEINSELKLLEVLKRNSFLFYELYSRKYGIQPLFHELSFGAKLRCDFAWLNDNSDSPEWVLVEVEKPRMRLFNTSGKPSAELNAALEQVREWDRYFYEYPAEKKRIFGAVGRFRYVLVAGSSDDWKIETAMKWRSHHNTISNIEIRSSDVFVRPLTILREHPDELWSFQENPISLGYSKLENYWKDYGYMDRMRKMF</sequence>
<evidence type="ECO:0000259" key="1">
    <source>
        <dbReference type="Pfam" id="PF14082"/>
    </source>
</evidence>
<dbReference type="RefSeq" id="WP_354661345.1">
    <property type="nucleotide sequence ID" value="NZ_JBEXAC010000002.1"/>
</dbReference>
<comment type="caution">
    <text evidence="2">The sequence shown here is derived from an EMBL/GenBank/DDBJ whole genome shotgun (WGS) entry which is preliminary data.</text>
</comment>
<proteinExistence type="predicted"/>
<dbReference type="InterPro" id="IPR025359">
    <property type="entry name" value="SduA_C"/>
</dbReference>
<accession>A0ABV2T988</accession>
<dbReference type="Proteomes" id="UP001549749">
    <property type="component" value="Unassembled WGS sequence"/>
</dbReference>
<reference evidence="2 3" key="1">
    <citation type="submission" date="2024-06" db="EMBL/GenBank/DDBJ databases">
        <title>Chitinophaga defluvii sp. nov., isolated from municipal sewage.</title>
        <authorList>
            <person name="Zhang L."/>
        </authorList>
    </citation>
    <scope>NUCLEOTIDE SEQUENCE [LARGE SCALE GENOMIC DNA]</scope>
    <source>
        <strain evidence="2 3">H8</strain>
    </source>
</reference>
<keyword evidence="3" id="KW-1185">Reference proteome</keyword>
<organism evidence="2 3">
    <name type="scientific">Chitinophaga defluvii</name>
    <dbReference type="NCBI Taxonomy" id="3163343"/>
    <lineage>
        <taxon>Bacteria</taxon>
        <taxon>Pseudomonadati</taxon>
        <taxon>Bacteroidota</taxon>
        <taxon>Chitinophagia</taxon>
        <taxon>Chitinophagales</taxon>
        <taxon>Chitinophagaceae</taxon>
        <taxon>Chitinophaga</taxon>
    </lineage>
</organism>
<protein>
    <submittedName>
        <fullName evidence="2">Shedu anti-phage system protein SduA domain-containing protein</fullName>
    </submittedName>
</protein>
<dbReference type="EMBL" id="JBEXAC010000002">
    <property type="protein sequence ID" value="MET6998704.1"/>
    <property type="molecule type" value="Genomic_DNA"/>
</dbReference>
<evidence type="ECO:0000313" key="2">
    <source>
        <dbReference type="EMBL" id="MET6998704.1"/>
    </source>
</evidence>
<gene>
    <name evidence="2" type="ORF">ABR189_15070</name>
</gene>